<feature type="compositionally biased region" description="Polar residues" evidence="8">
    <location>
        <begin position="134"/>
        <end position="149"/>
    </location>
</feature>
<feature type="transmembrane region" description="Helical" evidence="9">
    <location>
        <begin position="60"/>
        <end position="82"/>
    </location>
</feature>
<comment type="similarity">
    <text evidence="2">Belongs to the autoinducer-2 exporter (AI-2E) (TC 2.A.86) family.</text>
</comment>
<dbReference type="InterPro" id="IPR002549">
    <property type="entry name" value="AI-2E-like"/>
</dbReference>
<feature type="transmembrane region" description="Helical" evidence="9">
    <location>
        <begin position="30"/>
        <end position="48"/>
    </location>
</feature>
<gene>
    <name evidence="10" type="ORF">J0A67_20445</name>
</gene>
<feature type="transmembrane region" description="Helical" evidence="9">
    <location>
        <begin position="344"/>
        <end position="365"/>
    </location>
</feature>
<evidence type="ECO:0000256" key="1">
    <source>
        <dbReference type="ARBA" id="ARBA00004651"/>
    </source>
</evidence>
<evidence type="ECO:0000256" key="3">
    <source>
        <dbReference type="ARBA" id="ARBA00022448"/>
    </source>
</evidence>
<proteinExistence type="inferred from homology"/>
<keyword evidence="7 9" id="KW-0472">Membrane</keyword>
<evidence type="ECO:0000256" key="9">
    <source>
        <dbReference type="SAM" id="Phobius"/>
    </source>
</evidence>
<dbReference type="PANTHER" id="PTHR21716:SF53">
    <property type="entry name" value="PERMEASE PERM-RELATED"/>
    <property type="match status" value="1"/>
</dbReference>
<comment type="subcellular location">
    <subcellularLocation>
        <location evidence="1">Cell membrane</location>
        <topology evidence="1">Multi-pass membrane protein</topology>
    </subcellularLocation>
</comment>
<keyword evidence="4" id="KW-1003">Cell membrane</keyword>
<feature type="transmembrane region" description="Helical" evidence="9">
    <location>
        <begin position="306"/>
        <end position="324"/>
    </location>
</feature>
<evidence type="ECO:0000256" key="5">
    <source>
        <dbReference type="ARBA" id="ARBA00022692"/>
    </source>
</evidence>
<feature type="compositionally biased region" description="Polar residues" evidence="8">
    <location>
        <begin position="156"/>
        <end position="171"/>
    </location>
</feature>
<dbReference type="Proteomes" id="UP000664698">
    <property type="component" value="Unassembled WGS sequence"/>
</dbReference>
<protein>
    <submittedName>
        <fullName evidence="10">AI-2E family transporter</fullName>
    </submittedName>
</protein>
<evidence type="ECO:0000256" key="6">
    <source>
        <dbReference type="ARBA" id="ARBA00022989"/>
    </source>
</evidence>
<keyword evidence="6 9" id="KW-1133">Transmembrane helix</keyword>
<evidence type="ECO:0000313" key="11">
    <source>
        <dbReference type="Proteomes" id="UP000664698"/>
    </source>
</evidence>
<feature type="region of interest" description="Disordered" evidence="8">
    <location>
        <begin position="134"/>
        <end position="171"/>
    </location>
</feature>
<feature type="transmembrane region" description="Helical" evidence="9">
    <location>
        <begin position="250"/>
        <end position="267"/>
    </location>
</feature>
<accession>A0ABS3BW20</accession>
<keyword evidence="11" id="KW-1185">Reference proteome</keyword>
<evidence type="ECO:0000313" key="10">
    <source>
        <dbReference type="EMBL" id="MBN7803257.1"/>
    </source>
</evidence>
<dbReference type="RefSeq" id="WP_206571249.1">
    <property type="nucleotide sequence ID" value="NZ_JAFKCW010000005.1"/>
</dbReference>
<organism evidence="10 11">
    <name type="scientific">Algoriphagus aestuariicola</name>
    <dbReference type="NCBI Taxonomy" id="1852016"/>
    <lineage>
        <taxon>Bacteria</taxon>
        <taxon>Pseudomonadati</taxon>
        <taxon>Bacteroidota</taxon>
        <taxon>Cytophagia</taxon>
        <taxon>Cytophagales</taxon>
        <taxon>Cyclobacteriaceae</taxon>
        <taxon>Algoriphagus</taxon>
    </lineage>
</organism>
<comment type="caution">
    <text evidence="10">The sequence shown here is derived from an EMBL/GenBank/DDBJ whole genome shotgun (WGS) entry which is preliminary data.</text>
</comment>
<name>A0ABS3BW20_9BACT</name>
<evidence type="ECO:0000256" key="7">
    <source>
        <dbReference type="ARBA" id="ARBA00023136"/>
    </source>
</evidence>
<feature type="transmembrane region" description="Helical" evidence="9">
    <location>
        <begin position="273"/>
        <end position="299"/>
    </location>
</feature>
<evidence type="ECO:0000256" key="8">
    <source>
        <dbReference type="SAM" id="MobiDB-lite"/>
    </source>
</evidence>
<dbReference type="EMBL" id="JAFKCW010000005">
    <property type="protein sequence ID" value="MBN7803257.1"/>
    <property type="molecule type" value="Genomic_DNA"/>
</dbReference>
<evidence type="ECO:0000256" key="4">
    <source>
        <dbReference type="ARBA" id="ARBA00022475"/>
    </source>
</evidence>
<feature type="transmembrane region" description="Helical" evidence="9">
    <location>
        <begin position="187"/>
        <end position="211"/>
    </location>
</feature>
<keyword evidence="5 9" id="KW-0812">Transmembrane</keyword>
<sequence length="416" mass="45291">MKSNGVLVRFALLVLAVFFLAQGLVQAEVFLVPLAFAVLLTLVCVPLARKVEAKGISRGWASFGSVILCILIYLAFFAVIAIQVGSVSERWPEIEKKLAPKVDKVVEVIEEKTGLNVQEQIPQWLDNSDSTFRQGEEAQAQTENESGEQATGEIANEQSKGQNESGQSKTSGSVAISSGVKKQLGQVAVNLFGFLGNSFLTFVYLFFLLNYRNKVKRSILRFFSAEKRKRAKEVLEDSVQLALNFLGGRFLLIFFLAVIYTVGMLIAGVQNAILISVIAAILSLIPYLGVIIGFVLAIIMTLIGGAETWSLIVVVVTYGAAQFIESYILEPFVVGDKVNLNPLATILVVVLGSAIWGVAGMILSIPIAGICKIIFDAVTKLEPLGYMLGEEDVGDDKEESFLSKWGGKLRDKLKKD</sequence>
<dbReference type="Pfam" id="PF01594">
    <property type="entry name" value="AI-2E_transport"/>
    <property type="match status" value="1"/>
</dbReference>
<dbReference type="PANTHER" id="PTHR21716">
    <property type="entry name" value="TRANSMEMBRANE PROTEIN"/>
    <property type="match status" value="1"/>
</dbReference>
<keyword evidence="3" id="KW-0813">Transport</keyword>
<reference evidence="10 11" key="1">
    <citation type="submission" date="2021-03" db="EMBL/GenBank/DDBJ databases">
        <title>novel species isolated from a fishpond in China.</title>
        <authorList>
            <person name="Lu H."/>
            <person name="Cai Z."/>
        </authorList>
    </citation>
    <scope>NUCLEOTIDE SEQUENCE [LARGE SCALE GENOMIC DNA]</scope>
    <source>
        <strain evidence="10 11">JCM 31546</strain>
    </source>
</reference>
<feature type="transmembrane region" description="Helical" evidence="9">
    <location>
        <begin position="7"/>
        <end position="24"/>
    </location>
</feature>
<evidence type="ECO:0000256" key="2">
    <source>
        <dbReference type="ARBA" id="ARBA00009773"/>
    </source>
</evidence>